<dbReference type="NCBIfam" id="TIGR04183">
    <property type="entry name" value="Por_Secre_tail"/>
    <property type="match status" value="1"/>
</dbReference>
<name>A0AAJ5WVN3_9BACT</name>
<sequence length="500" mass="56385">MRKFFPLFLTVITLICWKKTVSQCGSAPTGYGTNNVWIGAVYNNENFTTYRGTIYEGTAASPNFDESFGGTTGNGTTNSCTFSRETFSVRFRLRKNFDAGRYQFTIGADDGVRFSLDGGTNWVINQLQDQSYTTFTYTVDLTAGNKDMVIEYYEHTEDNRVSFNVVKICTVSGSQTVYGTNNTWIGYVYEGINFDTFKGRINTGNAVSPFFNTDFGGSYVYINTDQCSTYTENFSVRFRLRQQFDERWYVITVGGDDGYRLSLDGGSTWIIQNWADHSYVYSSRTVKLSGYVNMVLEYYERGGENTVSFDIGNSLPIYLLNFEGWPRDGTANLQWSTSPESTEKQFVVQRSYDGSRFGDLATVNASEGAWISGNRNYKYTDPNPLPGNSWYRLKMVDEDASIVYSKIIPIQTLDSRAIRIYPTLLQQSRQVFVQADQPRNNLLVTICNSNGQKLVQRNTGTVSRGQTSTIPLPGTLPTGIYIVQVSSDGQLLKKQLIQIH</sequence>
<dbReference type="AlphaFoldDB" id="A0AAJ5WVN3"/>
<proteinExistence type="predicted"/>
<dbReference type="Proteomes" id="UP001220610">
    <property type="component" value="Chromosome"/>
</dbReference>
<protein>
    <submittedName>
        <fullName evidence="1">T9SS type A sorting domain-containing protein</fullName>
    </submittedName>
</protein>
<accession>A0AAJ5WVN3</accession>
<dbReference type="EMBL" id="CP119311">
    <property type="protein sequence ID" value="WEK35205.1"/>
    <property type="molecule type" value="Genomic_DNA"/>
</dbReference>
<reference evidence="1" key="1">
    <citation type="submission" date="2023-03" db="EMBL/GenBank/DDBJ databases">
        <title>Andean soil-derived lignocellulolytic bacterial consortium as a source of novel taxa and putative plastic-active enzymes.</title>
        <authorList>
            <person name="Diaz-Garcia L."/>
            <person name="Chuvochina M."/>
            <person name="Feuerriegel G."/>
            <person name="Bunk B."/>
            <person name="Sproer C."/>
            <person name="Streit W.R."/>
            <person name="Rodriguez L.M."/>
            <person name="Overmann J."/>
            <person name="Jimenez D.J."/>
        </authorList>
    </citation>
    <scope>NUCLEOTIDE SEQUENCE</scope>
    <source>
        <strain evidence="1">MAG 7</strain>
    </source>
</reference>
<dbReference type="InterPro" id="IPR026444">
    <property type="entry name" value="Secre_tail"/>
</dbReference>
<organism evidence="1 2">
    <name type="scientific">Candidatus Pseudobacter hemicellulosilyticus</name>
    <dbReference type="NCBI Taxonomy" id="3121375"/>
    <lineage>
        <taxon>Bacteria</taxon>
        <taxon>Pseudomonadati</taxon>
        <taxon>Bacteroidota</taxon>
        <taxon>Chitinophagia</taxon>
        <taxon>Chitinophagales</taxon>
        <taxon>Chitinophagaceae</taxon>
        <taxon>Pseudobacter</taxon>
    </lineage>
</organism>
<evidence type="ECO:0000313" key="2">
    <source>
        <dbReference type="Proteomes" id="UP001220610"/>
    </source>
</evidence>
<evidence type="ECO:0000313" key="1">
    <source>
        <dbReference type="EMBL" id="WEK35205.1"/>
    </source>
</evidence>
<gene>
    <name evidence="1" type="ORF">P0Y53_22170</name>
</gene>